<dbReference type="Proteomes" id="UP001054837">
    <property type="component" value="Unassembled WGS sequence"/>
</dbReference>
<dbReference type="AlphaFoldDB" id="A0AAV4PL51"/>
<name>A0AAV4PL51_9ARAC</name>
<protein>
    <submittedName>
        <fullName evidence="1">Uncharacterized protein</fullName>
    </submittedName>
</protein>
<organism evidence="1 2">
    <name type="scientific">Caerostris darwini</name>
    <dbReference type="NCBI Taxonomy" id="1538125"/>
    <lineage>
        <taxon>Eukaryota</taxon>
        <taxon>Metazoa</taxon>
        <taxon>Ecdysozoa</taxon>
        <taxon>Arthropoda</taxon>
        <taxon>Chelicerata</taxon>
        <taxon>Arachnida</taxon>
        <taxon>Araneae</taxon>
        <taxon>Araneomorphae</taxon>
        <taxon>Entelegynae</taxon>
        <taxon>Araneoidea</taxon>
        <taxon>Araneidae</taxon>
        <taxon>Caerostris</taxon>
    </lineage>
</organism>
<sequence length="130" mass="15037">MRYPKRENKRALVLEDINHTNRYQLPLSRLPEHKSSPPPFYPPPHQGRFVFHYGPPYSVSLIGCLGHVAQLIIDRKDQMDGLRLSGEGGGSRRLKEVLQQDRCMRGQSCAVFIWRESVTNYLCLESEKSR</sequence>
<comment type="caution">
    <text evidence="1">The sequence shown here is derived from an EMBL/GenBank/DDBJ whole genome shotgun (WGS) entry which is preliminary data.</text>
</comment>
<gene>
    <name evidence="1" type="ORF">CDAR_603261</name>
</gene>
<evidence type="ECO:0000313" key="1">
    <source>
        <dbReference type="EMBL" id="GIX96903.1"/>
    </source>
</evidence>
<reference evidence="1 2" key="1">
    <citation type="submission" date="2021-06" db="EMBL/GenBank/DDBJ databases">
        <title>Caerostris darwini draft genome.</title>
        <authorList>
            <person name="Kono N."/>
            <person name="Arakawa K."/>
        </authorList>
    </citation>
    <scope>NUCLEOTIDE SEQUENCE [LARGE SCALE GENOMIC DNA]</scope>
</reference>
<proteinExistence type="predicted"/>
<accession>A0AAV4PL51</accession>
<dbReference type="EMBL" id="BPLQ01002984">
    <property type="protein sequence ID" value="GIX96903.1"/>
    <property type="molecule type" value="Genomic_DNA"/>
</dbReference>
<keyword evidence="2" id="KW-1185">Reference proteome</keyword>
<evidence type="ECO:0000313" key="2">
    <source>
        <dbReference type="Proteomes" id="UP001054837"/>
    </source>
</evidence>